<feature type="region of interest" description="Disordered" evidence="2">
    <location>
        <begin position="705"/>
        <end position="729"/>
    </location>
</feature>
<feature type="region of interest" description="Disordered" evidence="2">
    <location>
        <begin position="475"/>
        <end position="620"/>
    </location>
</feature>
<name>E9GYS7_DAPPU</name>
<reference evidence="3 4" key="1">
    <citation type="journal article" date="2011" name="Science">
        <title>The ecoresponsive genome of Daphnia pulex.</title>
        <authorList>
            <person name="Colbourne J.K."/>
            <person name="Pfrender M.E."/>
            <person name="Gilbert D."/>
            <person name="Thomas W.K."/>
            <person name="Tucker A."/>
            <person name="Oakley T.H."/>
            <person name="Tokishita S."/>
            <person name="Aerts A."/>
            <person name="Arnold G.J."/>
            <person name="Basu M.K."/>
            <person name="Bauer D.J."/>
            <person name="Caceres C.E."/>
            <person name="Carmel L."/>
            <person name="Casola C."/>
            <person name="Choi J.H."/>
            <person name="Detter J.C."/>
            <person name="Dong Q."/>
            <person name="Dusheyko S."/>
            <person name="Eads B.D."/>
            <person name="Frohlich T."/>
            <person name="Geiler-Samerotte K.A."/>
            <person name="Gerlach D."/>
            <person name="Hatcher P."/>
            <person name="Jogdeo S."/>
            <person name="Krijgsveld J."/>
            <person name="Kriventseva E.V."/>
            <person name="Kultz D."/>
            <person name="Laforsch C."/>
            <person name="Lindquist E."/>
            <person name="Lopez J."/>
            <person name="Manak J.R."/>
            <person name="Muller J."/>
            <person name="Pangilinan J."/>
            <person name="Patwardhan R.P."/>
            <person name="Pitluck S."/>
            <person name="Pritham E.J."/>
            <person name="Rechtsteiner A."/>
            <person name="Rho M."/>
            <person name="Rogozin I.B."/>
            <person name="Sakarya O."/>
            <person name="Salamov A."/>
            <person name="Schaack S."/>
            <person name="Shapiro H."/>
            <person name="Shiga Y."/>
            <person name="Skalitzky C."/>
            <person name="Smith Z."/>
            <person name="Souvorov A."/>
            <person name="Sung W."/>
            <person name="Tang Z."/>
            <person name="Tsuchiya D."/>
            <person name="Tu H."/>
            <person name="Vos H."/>
            <person name="Wang M."/>
            <person name="Wolf Y.I."/>
            <person name="Yamagata H."/>
            <person name="Yamada T."/>
            <person name="Ye Y."/>
            <person name="Shaw J.R."/>
            <person name="Andrews J."/>
            <person name="Crease T.J."/>
            <person name="Tang H."/>
            <person name="Lucas S.M."/>
            <person name="Robertson H.M."/>
            <person name="Bork P."/>
            <person name="Koonin E.V."/>
            <person name="Zdobnov E.M."/>
            <person name="Grigoriev I.V."/>
            <person name="Lynch M."/>
            <person name="Boore J.L."/>
        </authorList>
    </citation>
    <scope>NUCLEOTIDE SEQUENCE [LARGE SCALE GENOMIC DNA]</scope>
</reference>
<dbReference type="AlphaFoldDB" id="E9GYS7"/>
<dbReference type="OMA" id="QREATHE"/>
<dbReference type="EMBL" id="GL732576">
    <property type="protein sequence ID" value="EFX75213.1"/>
    <property type="molecule type" value="Genomic_DNA"/>
</dbReference>
<feature type="compositionally biased region" description="Polar residues" evidence="2">
    <location>
        <begin position="572"/>
        <end position="585"/>
    </location>
</feature>
<evidence type="ECO:0000256" key="2">
    <source>
        <dbReference type="SAM" id="MobiDB-lite"/>
    </source>
</evidence>
<feature type="compositionally biased region" description="Pro residues" evidence="2">
    <location>
        <begin position="484"/>
        <end position="555"/>
    </location>
</feature>
<dbReference type="PANTHER" id="PTHR13361">
    <property type="entry name" value="WW DOMAIN-BINDING PROTEIN 11"/>
    <property type="match status" value="1"/>
</dbReference>
<feature type="region of interest" description="Disordered" evidence="2">
    <location>
        <begin position="438"/>
        <end position="458"/>
    </location>
</feature>
<accession>E9GYS7</accession>
<evidence type="ECO:0000313" key="3">
    <source>
        <dbReference type="EMBL" id="EFX75213.1"/>
    </source>
</evidence>
<dbReference type="HOGENOM" id="CLU_022906_0_0_1"/>
<gene>
    <name evidence="3" type="ORF">DAPPUDRAFT_107986</name>
</gene>
<keyword evidence="1" id="KW-0175">Coiled coil</keyword>
<sequence>MVHTKAGKKLMESIAAKEDRDTVRALRAVYVRDFDILEKRHDHYVQCKAPNYSQDDLDGEKDWIQAVIHDHLAISAKCDDYLAQTNSRVSSRQAKIHEAERKEKEAELMLQQVEDETRRREEEDAKIREAEDYKRKVESERRQREIRDEIDLQRLSGAIMRQQLNDLTVDDQAVPTRASSVVSGLSRVSRISSHPSIPNNLTLLAQTPAAFAQTSTMTTTAPITRIIATPQPQPSTVVISTAAQSLPMTTPLVGSTSRIPTPTRLFSQPTATIPSTPKVNLFGKLLKAFTPGSLTRSASVPYIPLNAGASNASVTTSITNPTFSTPSSTSVTAQPVMTSQPTSTVYNIVTSPTSVSQVPVSIIPPTTTPVTAPISTSAVPQAPTTTVPPFVPSTSTSVAAPVSSSAAYPFTPVTTAIIHVPTTSNVTHVPVSVPLPPRPSASVPFPSRSSASVPLPPVSSASASSWFSSWRNVGQPNLFGPRQPAQPPSAPPAQPSFAPPAQPPFAPPAQPPSAPPAQPPSAPPAQPPSAPPAQPPSVPPTHPPSFPPAQPPSFPPASSASHAWPPNPPPNTSIQMNTVPTSSIPTRGASRGVSADDVQAGSTLNPQQIPPNLHRDVDDSRAGCRVYKTANLTELVPFSDHRVLQDVGGRIKKPPLPIGSRQSTIFPRYEQVPEPFLDSIRDREGALSTAKRRAGDVAVLKPAKSVSPKLDLATPRGGQPVDVVTNTLA</sequence>
<dbReference type="InParanoid" id="E9GYS7"/>
<dbReference type="STRING" id="6669.E9GYS7"/>
<dbReference type="Proteomes" id="UP000000305">
    <property type="component" value="Unassembled WGS sequence"/>
</dbReference>
<dbReference type="PRINTS" id="PR01217">
    <property type="entry name" value="PRICHEXTENSN"/>
</dbReference>
<protein>
    <submittedName>
        <fullName evidence="3">Uncharacterized protein</fullName>
    </submittedName>
</protein>
<evidence type="ECO:0000313" key="4">
    <source>
        <dbReference type="Proteomes" id="UP000000305"/>
    </source>
</evidence>
<proteinExistence type="predicted"/>
<feature type="compositionally biased region" description="Low complexity" evidence="2">
    <location>
        <begin position="440"/>
        <end position="458"/>
    </location>
</feature>
<feature type="coiled-coil region" evidence="1">
    <location>
        <begin position="94"/>
        <end position="143"/>
    </location>
</feature>
<dbReference type="PANTHER" id="PTHR13361:SF1">
    <property type="entry name" value="WW DOMAIN-BINDING PROTEIN 11"/>
    <property type="match status" value="1"/>
</dbReference>
<dbReference type="KEGG" id="dpx:DAPPUDRAFT_107986"/>
<dbReference type="PhylomeDB" id="E9GYS7"/>
<keyword evidence="4" id="KW-1185">Reference proteome</keyword>
<organism evidence="3 4">
    <name type="scientific">Daphnia pulex</name>
    <name type="common">Water flea</name>
    <dbReference type="NCBI Taxonomy" id="6669"/>
    <lineage>
        <taxon>Eukaryota</taxon>
        <taxon>Metazoa</taxon>
        <taxon>Ecdysozoa</taxon>
        <taxon>Arthropoda</taxon>
        <taxon>Crustacea</taxon>
        <taxon>Branchiopoda</taxon>
        <taxon>Diplostraca</taxon>
        <taxon>Cladocera</taxon>
        <taxon>Anomopoda</taxon>
        <taxon>Daphniidae</taxon>
        <taxon>Daphnia</taxon>
    </lineage>
</organism>
<evidence type="ECO:0000256" key="1">
    <source>
        <dbReference type="SAM" id="Coils"/>
    </source>
</evidence>